<dbReference type="InterPro" id="IPR032466">
    <property type="entry name" value="Metal_Hydrolase"/>
</dbReference>
<name>A0A1Z4JA35_LEPBY</name>
<sequence>MVEHSRLNNSRSAKIRAQLNYPVIDTDVHTNDFTPAFEDYIANYGGSHLVDELRKAENSRLNSRIEGKDWYQQTPEERQYYRTLRAPWWARVTRNTLDLATYTLPELLHERQAEQGSDYSVLFPNNALAAGGAKPEHRQALQKAINHYHADIYRKYSDRLTPVAGITMTTPEEAIADLEFAVNTLGLKVINIPGGVRRPIKAIADKYPPDQFPEIAKYASYTDFFGLDSEYDYDPFWAKVVELGVPVTTHYGSQGWTGRSSISNYMNNHIGHFADGSQAFAKALFFGGVTRRFPKLRVAMLEGGADWGAHVYIHLVDRYSKRNIKALQNYNPALTNSNELYQLFERFGGEITKGYNLSPEELTHTVLGASFNRYSRDPVGSELEDFAAAGIESIEDIRDLWVNPFFFGSESDDRTIAAAFNDKANPLGVKINAIYSSDVGHWDVPDITLPLAESWELVEEGVISEADFRAYVFENPYRLYTEANPDFFKGTAIESKLSNIEAKSNTENFVTA</sequence>
<dbReference type="GO" id="GO:0016831">
    <property type="term" value="F:carboxy-lyase activity"/>
    <property type="evidence" value="ECO:0007669"/>
    <property type="project" value="InterPro"/>
</dbReference>
<keyword evidence="1" id="KW-0456">Lyase</keyword>
<organism evidence="3 4">
    <name type="scientific">Leptolyngbya boryana NIES-2135</name>
    <dbReference type="NCBI Taxonomy" id="1973484"/>
    <lineage>
        <taxon>Bacteria</taxon>
        <taxon>Bacillati</taxon>
        <taxon>Cyanobacteriota</taxon>
        <taxon>Cyanophyceae</taxon>
        <taxon>Leptolyngbyales</taxon>
        <taxon>Leptolyngbyaceae</taxon>
        <taxon>Leptolyngbya group</taxon>
        <taxon>Leptolyngbya</taxon>
    </lineage>
</organism>
<dbReference type="AlphaFoldDB" id="A0A1Z4JA35"/>
<gene>
    <name evidence="3" type="ORF">NIES2135_00890</name>
</gene>
<keyword evidence="3" id="KW-0378">Hydrolase</keyword>
<dbReference type="Proteomes" id="UP000217895">
    <property type="component" value="Chromosome"/>
</dbReference>
<evidence type="ECO:0000313" key="3">
    <source>
        <dbReference type="EMBL" id="BAY53287.1"/>
    </source>
</evidence>
<keyword evidence="4" id="KW-1185">Reference proteome</keyword>
<accession>A0A1Z4JA35</accession>
<dbReference type="Gene3D" id="3.20.20.140">
    <property type="entry name" value="Metal-dependent hydrolases"/>
    <property type="match status" value="1"/>
</dbReference>
<dbReference type="SUPFAM" id="SSF51556">
    <property type="entry name" value="Metallo-dependent hydrolases"/>
    <property type="match status" value="1"/>
</dbReference>
<feature type="domain" description="Amidohydrolase-related" evidence="2">
    <location>
        <begin position="129"/>
        <end position="306"/>
    </location>
</feature>
<dbReference type="EMBL" id="AP018203">
    <property type="protein sequence ID" value="BAY53287.1"/>
    <property type="molecule type" value="Genomic_DNA"/>
</dbReference>
<reference evidence="3 4" key="1">
    <citation type="submission" date="2017-06" db="EMBL/GenBank/DDBJ databases">
        <title>Genome sequencing of cyanobaciteial culture collection at National Institute for Environmental Studies (NIES).</title>
        <authorList>
            <person name="Hirose Y."/>
            <person name="Shimura Y."/>
            <person name="Fujisawa T."/>
            <person name="Nakamura Y."/>
            <person name="Kawachi M."/>
        </authorList>
    </citation>
    <scope>NUCLEOTIDE SEQUENCE [LARGE SCALE GENOMIC DNA]</scope>
    <source>
        <strain evidence="3 4">NIES-2135</strain>
    </source>
</reference>
<dbReference type="InterPro" id="IPR006680">
    <property type="entry name" value="Amidohydro-rel"/>
</dbReference>
<dbReference type="GO" id="GO:0016787">
    <property type="term" value="F:hydrolase activity"/>
    <property type="evidence" value="ECO:0007669"/>
    <property type="project" value="UniProtKB-KW"/>
</dbReference>
<dbReference type="GO" id="GO:0019748">
    <property type="term" value="P:secondary metabolic process"/>
    <property type="evidence" value="ECO:0007669"/>
    <property type="project" value="TreeGrafter"/>
</dbReference>
<dbReference type="InterPro" id="IPR032465">
    <property type="entry name" value="ACMSD"/>
</dbReference>
<dbReference type="PANTHER" id="PTHR21240:SF28">
    <property type="entry name" value="ISO-OROTATE DECARBOXYLASE (EUROFUNG)"/>
    <property type="match status" value="1"/>
</dbReference>
<dbReference type="Pfam" id="PF04909">
    <property type="entry name" value="Amidohydro_2"/>
    <property type="match status" value="1"/>
</dbReference>
<evidence type="ECO:0000259" key="2">
    <source>
        <dbReference type="Pfam" id="PF04909"/>
    </source>
</evidence>
<protein>
    <submittedName>
        <fullName evidence="3">Amidohydrolase</fullName>
    </submittedName>
</protein>
<proteinExistence type="predicted"/>
<evidence type="ECO:0000256" key="1">
    <source>
        <dbReference type="ARBA" id="ARBA00023239"/>
    </source>
</evidence>
<dbReference type="GO" id="GO:0005737">
    <property type="term" value="C:cytoplasm"/>
    <property type="evidence" value="ECO:0007669"/>
    <property type="project" value="TreeGrafter"/>
</dbReference>
<dbReference type="PANTHER" id="PTHR21240">
    <property type="entry name" value="2-AMINO-3-CARBOXYLMUCONATE-6-SEMIALDEHYDE DECARBOXYLASE"/>
    <property type="match status" value="1"/>
</dbReference>
<evidence type="ECO:0000313" key="4">
    <source>
        <dbReference type="Proteomes" id="UP000217895"/>
    </source>
</evidence>